<protein>
    <recommendedName>
        <fullName evidence="3">Clp R domain-containing protein</fullName>
    </recommendedName>
</protein>
<organism evidence="4 5">
    <name type="scientific">Peribacillus frigoritolerans</name>
    <dbReference type="NCBI Taxonomy" id="450367"/>
    <lineage>
        <taxon>Bacteria</taxon>
        <taxon>Bacillati</taxon>
        <taxon>Bacillota</taxon>
        <taxon>Bacilli</taxon>
        <taxon>Bacillales</taxon>
        <taxon>Bacillaceae</taxon>
        <taxon>Peribacillus</taxon>
    </lineage>
</organism>
<evidence type="ECO:0000313" key="5">
    <source>
        <dbReference type="Proteomes" id="UP000680045"/>
    </source>
</evidence>
<evidence type="ECO:0000256" key="2">
    <source>
        <dbReference type="SAM" id="MobiDB-lite"/>
    </source>
</evidence>
<evidence type="ECO:0000259" key="3">
    <source>
        <dbReference type="PROSITE" id="PS51903"/>
    </source>
</evidence>
<proteinExistence type="predicted"/>
<evidence type="ECO:0000313" key="4">
    <source>
        <dbReference type="EMBL" id="MBR8646235.1"/>
    </source>
</evidence>
<dbReference type="Pfam" id="PF02861">
    <property type="entry name" value="Clp_N"/>
    <property type="match status" value="1"/>
</dbReference>
<dbReference type="EMBL" id="JAGTPW010000080">
    <property type="protein sequence ID" value="MBR8646235.1"/>
    <property type="molecule type" value="Genomic_DNA"/>
</dbReference>
<accession>A0A941FLA2</accession>
<name>A0A941FLA2_9BACI</name>
<dbReference type="AlphaFoldDB" id="A0A941FLA2"/>
<sequence length="149" mass="17108">MDINKMTERTQQAFTGGQELANERGNPELTELHLLKALMEQDESLLIRILSESGKSVNLFDIELNKELDRLPEVSRVFSQVYMSSSLQQILTAAEKEIQMWEDEYLSVEHILLASLQVNRTNVNRLFSSYGIDYDKAKRVISDIRGISE</sequence>
<dbReference type="Proteomes" id="UP000680045">
    <property type="component" value="Unassembled WGS sequence"/>
</dbReference>
<keyword evidence="1" id="KW-0677">Repeat</keyword>
<dbReference type="PROSITE" id="PS51903">
    <property type="entry name" value="CLP_R"/>
    <property type="match status" value="1"/>
</dbReference>
<dbReference type="InterPro" id="IPR004176">
    <property type="entry name" value="Clp_R_N"/>
</dbReference>
<reference evidence="4" key="1">
    <citation type="submission" date="2021-04" db="EMBL/GenBank/DDBJ databases">
        <title>Whole genome sequencing of Enterococci isolates from hospitalized patients.</title>
        <authorList>
            <person name="Ogoti B.M."/>
            <person name="Onyambu F.G."/>
        </authorList>
    </citation>
    <scope>NUCLEOTIDE SEQUENCE</scope>
    <source>
        <strain evidence="4">242</strain>
    </source>
</reference>
<dbReference type="InterPro" id="IPR036628">
    <property type="entry name" value="Clp_N_dom_sf"/>
</dbReference>
<feature type="domain" description="Clp R" evidence="3">
    <location>
        <begin position="3"/>
        <end position="147"/>
    </location>
</feature>
<gene>
    <name evidence="4" type="ORF">KEH51_27765</name>
</gene>
<dbReference type="Gene3D" id="1.10.1780.10">
    <property type="entry name" value="Clp, N-terminal domain"/>
    <property type="match status" value="1"/>
</dbReference>
<dbReference type="SUPFAM" id="SSF81923">
    <property type="entry name" value="Double Clp-N motif"/>
    <property type="match status" value="1"/>
</dbReference>
<feature type="region of interest" description="Disordered" evidence="2">
    <location>
        <begin position="1"/>
        <end position="22"/>
    </location>
</feature>
<comment type="caution">
    <text evidence="4">The sequence shown here is derived from an EMBL/GenBank/DDBJ whole genome shotgun (WGS) entry which is preliminary data.</text>
</comment>
<evidence type="ECO:0000256" key="1">
    <source>
        <dbReference type="PROSITE-ProRule" id="PRU01251"/>
    </source>
</evidence>